<keyword evidence="14" id="KW-1185">Reference proteome</keyword>
<dbReference type="PANTHER" id="PTHR30182">
    <property type="entry name" value="L-SERINE DEHYDRATASE"/>
    <property type="match status" value="1"/>
</dbReference>
<comment type="similarity">
    <text evidence="3 11">Belongs to the iron-sulfur dependent L-serine dehydratase family.</text>
</comment>
<keyword evidence="7 11" id="KW-0408">Iron</keyword>
<dbReference type="GO" id="GO:0003941">
    <property type="term" value="F:L-serine ammonia-lyase activity"/>
    <property type="evidence" value="ECO:0007669"/>
    <property type="project" value="UniProtKB-UniRule"/>
</dbReference>
<dbReference type="RefSeq" id="WP_009708981.1">
    <property type="nucleotide sequence ID" value="NZ_CP048103.1"/>
</dbReference>
<evidence type="ECO:0000259" key="12">
    <source>
        <dbReference type="Pfam" id="PF03313"/>
    </source>
</evidence>
<keyword evidence="9 11" id="KW-0456">Lyase</keyword>
<accession>A0A1N7J1T0</accession>
<feature type="domain" description="Serine dehydratase-like alpha subunit" evidence="12">
    <location>
        <begin position="16"/>
        <end position="277"/>
    </location>
</feature>
<evidence type="ECO:0000256" key="1">
    <source>
        <dbReference type="ARBA" id="ARBA00001966"/>
    </source>
</evidence>
<evidence type="ECO:0000256" key="2">
    <source>
        <dbReference type="ARBA" id="ARBA00004742"/>
    </source>
</evidence>
<dbReference type="Proteomes" id="UP000186795">
    <property type="component" value="Unassembled WGS sequence"/>
</dbReference>
<dbReference type="EC" id="4.3.1.17" evidence="11"/>
<evidence type="ECO:0000256" key="4">
    <source>
        <dbReference type="ARBA" id="ARBA00022432"/>
    </source>
</evidence>
<evidence type="ECO:0000256" key="3">
    <source>
        <dbReference type="ARBA" id="ARBA00008636"/>
    </source>
</evidence>
<evidence type="ECO:0000256" key="7">
    <source>
        <dbReference type="ARBA" id="ARBA00023004"/>
    </source>
</evidence>
<organism evidence="13 14">
    <name type="scientific">Kroppenstedtia eburnea</name>
    <dbReference type="NCBI Taxonomy" id="714067"/>
    <lineage>
        <taxon>Bacteria</taxon>
        <taxon>Bacillati</taxon>
        <taxon>Bacillota</taxon>
        <taxon>Bacilli</taxon>
        <taxon>Bacillales</taxon>
        <taxon>Thermoactinomycetaceae</taxon>
        <taxon>Kroppenstedtia</taxon>
    </lineage>
</organism>
<dbReference type="EMBL" id="FTOD01000001">
    <property type="protein sequence ID" value="SIS43217.1"/>
    <property type="molecule type" value="Genomic_DNA"/>
</dbReference>
<dbReference type="InterPro" id="IPR051318">
    <property type="entry name" value="Fe-S_L-Ser"/>
</dbReference>
<comment type="cofactor">
    <cofactor evidence="1 11">
        <name>[4Fe-4S] cluster</name>
        <dbReference type="ChEBI" id="CHEBI:49883"/>
    </cofactor>
</comment>
<dbReference type="Pfam" id="PF03313">
    <property type="entry name" value="SDH_alpha"/>
    <property type="match status" value="1"/>
</dbReference>
<dbReference type="NCBIfam" id="TIGR00718">
    <property type="entry name" value="sda_alpha"/>
    <property type="match status" value="1"/>
</dbReference>
<comment type="catalytic activity">
    <reaction evidence="10 11">
        <text>L-serine = pyruvate + NH4(+)</text>
        <dbReference type="Rhea" id="RHEA:19169"/>
        <dbReference type="ChEBI" id="CHEBI:15361"/>
        <dbReference type="ChEBI" id="CHEBI:28938"/>
        <dbReference type="ChEBI" id="CHEBI:33384"/>
        <dbReference type="EC" id="4.3.1.17"/>
    </reaction>
</comment>
<keyword evidence="8 11" id="KW-0411">Iron-sulfur</keyword>
<dbReference type="GO" id="GO:0046872">
    <property type="term" value="F:metal ion binding"/>
    <property type="evidence" value="ECO:0007669"/>
    <property type="project" value="UniProtKB-KW"/>
</dbReference>
<evidence type="ECO:0000256" key="9">
    <source>
        <dbReference type="ARBA" id="ARBA00023239"/>
    </source>
</evidence>
<keyword evidence="4 11" id="KW-0312">Gluconeogenesis</keyword>
<dbReference type="InterPro" id="IPR004642">
    <property type="entry name" value="Ser_deHydtase_asu"/>
</dbReference>
<evidence type="ECO:0000256" key="11">
    <source>
        <dbReference type="RuleBase" id="RU366059"/>
    </source>
</evidence>
<evidence type="ECO:0000256" key="8">
    <source>
        <dbReference type="ARBA" id="ARBA00023014"/>
    </source>
</evidence>
<gene>
    <name evidence="13" type="ORF">SAMN05421790_101618</name>
</gene>
<dbReference type="PANTHER" id="PTHR30182:SF1">
    <property type="entry name" value="L-SERINE DEHYDRATASE 1"/>
    <property type="match status" value="1"/>
</dbReference>
<comment type="pathway">
    <text evidence="2">Carbohydrate biosynthesis; gluconeogenesis.</text>
</comment>
<evidence type="ECO:0000313" key="14">
    <source>
        <dbReference type="Proteomes" id="UP000186795"/>
    </source>
</evidence>
<evidence type="ECO:0000256" key="6">
    <source>
        <dbReference type="ARBA" id="ARBA00022723"/>
    </source>
</evidence>
<evidence type="ECO:0000313" key="13">
    <source>
        <dbReference type="EMBL" id="SIS43217.1"/>
    </source>
</evidence>
<dbReference type="AlphaFoldDB" id="A0A1N7J1T0"/>
<proteinExistence type="inferred from homology"/>
<name>A0A1N7J1T0_9BACL</name>
<protein>
    <recommendedName>
        <fullName evidence="11">L-serine dehydratase</fullName>
        <ecNumber evidence="11">4.3.1.17</ecNumber>
    </recommendedName>
</protein>
<dbReference type="GO" id="GO:0051539">
    <property type="term" value="F:4 iron, 4 sulfur cluster binding"/>
    <property type="evidence" value="ECO:0007669"/>
    <property type="project" value="UniProtKB-UniRule"/>
</dbReference>
<dbReference type="InterPro" id="IPR005130">
    <property type="entry name" value="Ser_deHydtase-like_asu"/>
</dbReference>
<reference evidence="14" key="1">
    <citation type="submission" date="2017-01" db="EMBL/GenBank/DDBJ databases">
        <authorList>
            <person name="Varghese N."/>
            <person name="Submissions S."/>
        </authorList>
    </citation>
    <scope>NUCLEOTIDE SEQUENCE [LARGE SCALE GENOMIC DNA]</scope>
    <source>
        <strain evidence="14">DSM 45196</strain>
    </source>
</reference>
<sequence>MNFRTVAELVELAESEKMPISEIMIQKEMETFNKSRQEVFDQMAGNLDVMEKAVHKGLNEQVKSHSGLTGGDAVKIRTYMNEAPVLLSGRDALDVVSRSMAVSEVNAAMGTVVATPTAGACGILPGCVFTAAERLNSDRETMVRALFVSGAIGYCIANNAFISGAAGGCQAEVGSATAMSAAAMVEMAGGTPSQSAEAVAIALKNMLGLVCDPVAGLVEAPCVKRNAMGGAIAMVAADMAMAGVKSVIPTDEVIEAMFRIGRDMPVSLKETALGGLAATPTGRAHERRIFGKSAE</sequence>
<evidence type="ECO:0000256" key="5">
    <source>
        <dbReference type="ARBA" id="ARBA00022485"/>
    </source>
</evidence>
<dbReference type="OrthoDB" id="9805537at2"/>
<evidence type="ECO:0000256" key="10">
    <source>
        <dbReference type="ARBA" id="ARBA00049406"/>
    </source>
</evidence>
<dbReference type="GO" id="GO:0006094">
    <property type="term" value="P:gluconeogenesis"/>
    <property type="evidence" value="ECO:0007669"/>
    <property type="project" value="UniProtKB-KW"/>
</dbReference>
<keyword evidence="5 11" id="KW-0004">4Fe-4S</keyword>
<keyword evidence="6 11" id="KW-0479">Metal-binding</keyword>